<keyword evidence="1" id="KW-0539">Nucleus</keyword>
<dbReference type="PANTHER" id="PTHR47657">
    <property type="entry name" value="STEROL REGULATORY ELEMENT-BINDING PROTEIN ECM22"/>
    <property type="match status" value="1"/>
</dbReference>
<dbReference type="GO" id="GO:0000981">
    <property type="term" value="F:DNA-binding transcription factor activity, RNA polymerase II-specific"/>
    <property type="evidence" value="ECO:0007669"/>
    <property type="project" value="InterPro"/>
</dbReference>
<proteinExistence type="predicted"/>
<evidence type="ECO:0000256" key="1">
    <source>
        <dbReference type="ARBA" id="ARBA00023242"/>
    </source>
</evidence>
<dbReference type="SMART" id="SM00066">
    <property type="entry name" value="GAL4"/>
    <property type="match status" value="1"/>
</dbReference>
<dbReference type="Pfam" id="PF11951">
    <property type="entry name" value="Fungal_trans_2"/>
    <property type="match status" value="1"/>
</dbReference>
<evidence type="ECO:0000256" key="2">
    <source>
        <dbReference type="SAM" id="MobiDB-lite"/>
    </source>
</evidence>
<comment type="caution">
    <text evidence="4">The sequence shown here is derived from an EMBL/GenBank/DDBJ whole genome shotgun (WGS) entry which is preliminary data.</text>
</comment>
<organism evidence="4 5">
    <name type="scientific">Cladorrhinum samala</name>
    <dbReference type="NCBI Taxonomy" id="585594"/>
    <lineage>
        <taxon>Eukaryota</taxon>
        <taxon>Fungi</taxon>
        <taxon>Dikarya</taxon>
        <taxon>Ascomycota</taxon>
        <taxon>Pezizomycotina</taxon>
        <taxon>Sordariomycetes</taxon>
        <taxon>Sordariomycetidae</taxon>
        <taxon>Sordariales</taxon>
        <taxon>Podosporaceae</taxon>
        <taxon>Cladorrhinum</taxon>
    </lineage>
</organism>
<feature type="compositionally biased region" description="Polar residues" evidence="2">
    <location>
        <begin position="75"/>
        <end position="84"/>
    </location>
</feature>
<dbReference type="InterPro" id="IPR021858">
    <property type="entry name" value="Fun_TF"/>
</dbReference>
<sequence>MDQINDLDFTTADPTLSLLSIGNIQTPGFDYSVYLQQQQDVDHLAEESSSTSVGNPFPVSTGTIPQTLTPPPHHFSTSPAQSSAAILHHEPNRSSDAGTTSSTSQPSPNPEIRGTKGKQRLERRGHTKSRRGCFNCKRRRIKCQETKPSCGHCLKGGLECTYPSPPLSAPVPLTHQPSSGNSLLLPQFSLLDLRLFHHFLSVCHPHHPIGSEPLWTHEVPCLSQSHPYLMHAILGYSASDLAQNPSPPSDGAALITSAMSHRLKAIKAIKRALAESSSNASRVRVDGTSGGRGADHLTEEGNALMATCFALTYQSVLLDDGMVEYMTFIRGIVIVAVQMYVAAGVTGPTCSKALRVKEKMLFGELLSEGESEKRLEPHMKNLGLVVRREWVDAAVEAINNLEGLLPSGEGAEEGSATSVEREYWGLLSNMAGNLYVSSWAAYLALTEHYRWWMMLAHEKFQRLVEPGNMVGVLLASHWIALKQIMASITEVEEKAAGAVSYKNSESRGRGAGKPGNDISLGIIRWLKYLNALVDEEHQVYNAWPRWVEAQLDADRGYFGKTH</sequence>
<evidence type="ECO:0000313" key="4">
    <source>
        <dbReference type="EMBL" id="KAK4460312.1"/>
    </source>
</evidence>
<dbReference type="CDD" id="cd00067">
    <property type="entry name" value="GAL4"/>
    <property type="match status" value="1"/>
</dbReference>
<reference evidence="4" key="1">
    <citation type="journal article" date="2023" name="Mol. Phylogenet. Evol.">
        <title>Genome-scale phylogeny and comparative genomics of the fungal order Sordariales.</title>
        <authorList>
            <person name="Hensen N."/>
            <person name="Bonometti L."/>
            <person name="Westerberg I."/>
            <person name="Brannstrom I.O."/>
            <person name="Guillou S."/>
            <person name="Cros-Aarteil S."/>
            <person name="Calhoun S."/>
            <person name="Haridas S."/>
            <person name="Kuo A."/>
            <person name="Mondo S."/>
            <person name="Pangilinan J."/>
            <person name="Riley R."/>
            <person name="LaButti K."/>
            <person name="Andreopoulos B."/>
            <person name="Lipzen A."/>
            <person name="Chen C."/>
            <person name="Yan M."/>
            <person name="Daum C."/>
            <person name="Ng V."/>
            <person name="Clum A."/>
            <person name="Steindorff A."/>
            <person name="Ohm R.A."/>
            <person name="Martin F."/>
            <person name="Silar P."/>
            <person name="Natvig D.O."/>
            <person name="Lalanne C."/>
            <person name="Gautier V."/>
            <person name="Ament-Velasquez S.L."/>
            <person name="Kruys A."/>
            <person name="Hutchinson M.I."/>
            <person name="Powell A.J."/>
            <person name="Barry K."/>
            <person name="Miller A.N."/>
            <person name="Grigoriev I.V."/>
            <person name="Debuchy R."/>
            <person name="Gladieux P."/>
            <person name="Hiltunen Thoren M."/>
            <person name="Johannesson H."/>
        </authorList>
    </citation>
    <scope>NUCLEOTIDE SEQUENCE</scope>
    <source>
        <strain evidence="4">PSN324</strain>
    </source>
</reference>
<dbReference type="InterPro" id="IPR001138">
    <property type="entry name" value="Zn2Cys6_DnaBD"/>
</dbReference>
<feature type="region of interest" description="Disordered" evidence="2">
    <location>
        <begin position="42"/>
        <end position="129"/>
    </location>
</feature>
<dbReference type="PROSITE" id="PS00463">
    <property type="entry name" value="ZN2_CY6_FUNGAL_1"/>
    <property type="match status" value="1"/>
</dbReference>
<evidence type="ECO:0000313" key="5">
    <source>
        <dbReference type="Proteomes" id="UP001321749"/>
    </source>
</evidence>
<accession>A0AAV9HLR4</accession>
<keyword evidence="5" id="KW-1185">Reference proteome</keyword>
<dbReference type="Pfam" id="PF00172">
    <property type="entry name" value="Zn_clus"/>
    <property type="match status" value="1"/>
</dbReference>
<evidence type="ECO:0000259" key="3">
    <source>
        <dbReference type="PROSITE" id="PS50048"/>
    </source>
</evidence>
<feature type="compositionally biased region" description="Polar residues" evidence="2">
    <location>
        <begin position="47"/>
        <end position="67"/>
    </location>
</feature>
<dbReference type="Gene3D" id="4.10.240.10">
    <property type="entry name" value="Zn(2)-C6 fungal-type DNA-binding domain"/>
    <property type="match status" value="1"/>
</dbReference>
<dbReference type="PANTHER" id="PTHR47657:SF7">
    <property type="entry name" value="STEROL REGULATORY ELEMENT-BINDING PROTEIN ECM22"/>
    <property type="match status" value="1"/>
</dbReference>
<dbReference type="EMBL" id="MU865015">
    <property type="protein sequence ID" value="KAK4460312.1"/>
    <property type="molecule type" value="Genomic_DNA"/>
</dbReference>
<protein>
    <submittedName>
        <fullName evidence="4">C6 zinc finger protein</fullName>
    </submittedName>
</protein>
<dbReference type="AlphaFoldDB" id="A0AAV9HLR4"/>
<dbReference type="InterPro" id="IPR036864">
    <property type="entry name" value="Zn2-C6_fun-type_DNA-bd_sf"/>
</dbReference>
<feature type="domain" description="Zn(2)-C6 fungal-type" evidence="3">
    <location>
        <begin position="132"/>
        <end position="162"/>
    </location>
</feature>
<dbReference type="InterPro" id="IPR052400">
    <property type="entry name" value="Zn2-C6_fungal_TF"/>
</dbReference>
<dbReference type="GO" id="GO:0008270">
    <property type="term" value="F:zinc ion binding"/>
    <property type="evidence" value="ECO:0007669"/>
    <property type="project" value="InterPro"/>
</dbReference>
<reference evidence="4" key="2">
    <citation type="submission" date="2023-06" db="EMBL/GenBank/DDBJ databases">
        <authorList>
            <consortium name="Lawrence Berkeley National Laboratory"/>
            <person name="Mondo S.J."/>
            <person name="Hensen N."/>
            <person name="Bonometti L."/>
            <person name="Westerberg I."/>
            <person name="Brannstrom I.O."/>
            <person name="Guillou S."/>
            <person name="Cros-Aarteil S."/>
            <person name="Calhoun S."/>
            <person name="Haridas S."/>
            <person name="Kuo A."/>
            <person name="Pangilinan J."/>
            <person name="Riley R."/>
            <person name="Labutti K."/>
            <person name="Andreopoulos B."/>
            <person name="Lipzen A."/>
            <person name="Chen C."/>
            <person name="Yanf M."/>
            <person name="Daum C."/>
            <person name="Ng V."/>
            <person name="Clum A."/>
            <person name="Steindorff A."/>
            <person name="Ohm R."/>
            <person name="Martin F."/>
            <person name="Silar P."/>
            <person name="Natvig D."/>
            <person name="Lalanne C."/>
            <person name="Gautier V."/>
            <person name="Ament-Velasquez S.L."/>
            <person name="Kruys A."/>
            <person name="Hutchinson M.I."/>
            <person name="Powell A.J."/>
            <person name="Barry K."/>
            <person name="Miller A.N."/>
            <person name="Grigoriev I.V."/>
            <person name="Debuchy R."/>
            <person name="Gladieux P."/>
            <person name="Thoren M.H."/>
            <person name="Johannesson H."/>
        </authorList>
    </citation>
    <scope>NUCLEOTIDE SEQUENCE</scope>
    <source>
        <strain evidence="4">PSN324</strain>
    </source>
</reference>
<gene>
    <name evidence="4" type="ORF">QBC42DRAFT_298702</name>
</gene>
<name>A0AAV9HLR4_9PEZI</name>
<dbReference type="Proteomes" id="UP001321749">
    <property type="component" value="Unassembled WGS sequence"/>
</dbReference>
<dbReference type="SUPFAM" id="SSF57701">
    <property type="entry name" value="Zn2/Cys6 DNA-binding domain"/>
    <property type="match status" value="1"/>
</dbReference>
<dbReference type="PROSITE" id="PS50048">
    <property type="entry name" value="ZN2_CY6_FUNGAL_2"/>
    <property type="match status" value="1"/>
</dbReference>